<sequence>MKKKLVLLKTILVVLLSLISLSCFGDWGWGKKGDVDLSKATRLTAEMVPLLIDKSGIPKQNGGQITPVNGLFNLPPGTSVPVAALGGAIDPTGTTIVNDFDGDGILNVSETTTNVWVADYPQITAKIAPPVTMKIQILNTSSNTSDEIVSEIHADDLEDTKNQGTEKIHQNEINLKTVQFQDTYASSLSLNSAGSSSMSAGITGPSPAGAIPGSGPGINYGQSNSNSWGVTASTSKTVTKWADRPFKNNLDRDAVSLKSDSTGKNSRNYRAEKTQKTSSSTTIKSDAGYVRAALYITNESVNMPVKLTNILCSLMFENAAGDLIPVQSFRLRNDDYSLFEISVYGGSEFGPYVVELAGLNKVEVEQAITSGYNPKIFIVDYEMSHVPNSNYASTLLNFSGDNLKVIEENAKGRTAMVKIIGPDIRESYRVAAFDVTAGGSGDPCTTTNATQLAPGISFEKALNRISCSGMEIIFSEYVLDLSEIAPTLGASRIYTRAIKSIAGKETNFPCDLKTFTGSDGTSRTACVQKPINQWTDAEKSTAGIWIVFSKGKYYDSTTYLKSGNNKVVFDPINSNGAFVLQGASSTIWAGDYYDIVYYSIADYLAELEAFGKNPLENGQEFSVNSKWDNAELGDNPYDPDKNSIYLGEAGFGEKIELTISLLNTNYLNPSFGTAQLSGNYQYFTNFRYTPAFTTKRFAMEEVTDFELSLGFSGYRTDWLHIVKDLTPGSTDKIQDCGSYPDYQNQVFVRCIQLPSTHPIYDITKTPIKLYLRPAFNSAYRNTAWPLNYQNVRKVRGELGVPIKAGDLSLKLLNVYGNLQTGDTLYIEGDNTNYLVSGVTGPDTDGYLVVTITNPILKAAIKTTAVYIPGTLTDPEIRLAIDNNFVSDWNGQYATTPTSYTTDQYVPLSNGIAIPCSSNLFNPFGCLGLSPDYNALNWMGSYNKGVTRWNSWSDGGGFAGFLAKGLPSLKTSTSRFFRFEATANDYIFSDPGVVATLSNPVTLVEGDNGFVIWKQGTSLKGKFFQVSTGLTTSSELTLNTQPIGEDFVAKVQNGKAVISWENVDKIYLRVWDMNTKAAVGAENLVVTRPYASAVYPDFLSVDLALSDTRALVVWNSVTGCASVCNYHHNVNGRVYQTSDGTSVNAAAILYAFDITGSVGRMVVVADANGDKAVVASLARGNNEKIKVHAIPYTLSTATPGTSILVDSYATFGNMNIAVKASNGIGLIVYDFLDTELYSRSLNLSTSALIGSRVTLSTGTTIANFKLGVSGDTGLIAYSVGNRINLKALSISGSSLVFPSALIMDSSTTASSKSIGSVVLSGNNIITLWEHQEDAIKTIRGRLGTLSPFQVNGSGEFFLSTTNQGDQTGPTFQNIGSTGLAIWLSQDSDRQKFRGFSFDLMSPGTIQYGLNNFFVAPLIERNYLLKGRIIF</sequence>
<evidence type="ECO:0000313" key="3">
    <source>
        <dbReference type="Proteomes" id="UP000297453"/>
    </source>
</evidence>
<proteinExistence type="predicted"/>
<evidence type="ECO:0008006" key="4">
    <source>
        <dbReference type="Google" id="ProtNLM"/>
    </source>
</evidence>
<name>A0A4R9G251_9LEPT</name>
<organism evidence="2 3">
    <name type="scientific">Leptospira semungkisensis</name>
    <dbReference type="NCBI Taxonomy" id="2484985"/>
    <lineage>
        <taxon>Bacteria</taxon>
        <taxon>Pseudomonadati</taxon>
        <taxon>Spirochaetota</taxon>
        <taxon>Spirochaetia</taxon>
        <taxon>Leptospirales</taxon>
        <taxon>Leptospiraceae</taxon>
        <taxon>Leptospira</taxon>
    </lineage>
</organism>
<dbReference type="Proteomes" id="UP000297453">
    <property type="component" value="Unassembled WGS sequence"/>
</dbReference>
<keyword evidence="3" id="KW-1185">Reference proteome</keyword>
<feature type="compositionally biased region" description="Low complexity" evidence="1">
    <location>
        <begin position="195"/>
        <end position="211"/>
    </location>
</feature>
<accession>A0A4R9G251</accession>
<feature type="compositionally biased region" description="Polar residues" evidence="1">
    <location>
        <begin position="258"/>
        <end position="268"/>
    </location>
</feature>
<dbReference type="PROSITE" id="PS51257">
    <property type="entry name" value="PROKAR_LIPOPROTEIN"/>
    <property type="match status" value="1"/>
</dbReference>
<feature type="region of interest" description="Disordered" evidence="1">
    <location>
        <begin position="253"/>
        <end position="278"/>
    </location>
</feature>
<evidence type="ECO:0000256" key="1">
    <source>
        <dbReference type="SAM" id="MobiDB-lite"/>
    </source>
</evidence>
<feature type="region of interest" description="Disordered" evidence="1">
    <location>
        <begin position="195"/>
        <end position="218"/>
    </location>
</feature>
<dbReference type="NCBIfam" id="NF038383">
    <property type="entry name" value="lipo_LIC12048"/>
    <property type="match status" value="1"/>
</dbReference>
<dbReference type="EMBL" id="RQEP01000010">
    <property type="protein sequence ID" value="TGK04890.1"/>
    <property type="molecule type" value="Genomic_DNA"/>
</dbReference>
<dbReference type="OrthoDB" id="340142at2"/>
<dbReference type="RefSeq" id="WP_135586868.1">
    <property type="nucleotide sequence ID" value="NZ_RQEP01000010.1"/>
</dbReference>
<reference evidence="2" key="1">
    <citation type="journal article" date="2019" name="PLoS Negl. Trop. Dis.">
        <title>Revisiting the worldwide diversity of Leptospira species in the environment.</title>
        <authorList>
            <person name="Vincent A.T."/>
            <person name="Schiettekatte O."/>
            <person name="Bourhy P."/>
            <person name="Veyrier F.J."/>
            <person name="Picardeau M."/>
        </authorList>
    </citation>
    <scope>NUCLEOTIDE SEQUENCE [LARGE SCALE GENOMIC DNA]</scope>
    <source>
        <strain evidence="2">SSS9</strain>
    </source>
</reference>
<protein>
    <recommendedName>
        <fullName evidence="4">Lipoprotein</fullName>
    </recommendedName>
</protein>
<comment type="caution">
    <text evidence="2">The sequence shown here is derived from an EMBL/GenBank/DDBJ whole genome shotgun (WGS) entry which is preliminary data.</text>
</comment>
<evidence type="ECO:0000313" key="2">
    <source>
        <dbReference type="EMBL" id="TGK04890.1"/>
    </source>
</evidence>
<gene>
    <name evidence="2" type="ORF">EHO59_08525</name>
</gene>